<dbReference type="InterPro" id="IPR013517">
    <property type="entry name" value="FG-GAP"/>
</dbReference>
<accession>A0ABP9UL58</accession>
<evidence type="ECO:0000256" key="3">
    <source>
        <dbReference type="ARBA" id="ARBA00023180"/>
    </source>
</evidence>
<dbReference type="InterPro" id="IPR013783">
    <property type="entry name" value="Ig-like_fold"/>
</dbReference>
<dbReference type="PROSITE" id="PS51470">
    <property type="entry name" value="FG_GAP"/>
    <property type="match status" value="1"/>
</dbReference>
<dbReference type="CDD" id="cd00096">
    <property type="entry name" value="Ig"/>
    <property type="match status" value="1"/>
</dbReference>
<dbReference type="SMART" id="SM00191">
    <property type="entry name" value="Int_alpha"/>
    <property type="match status" value="5"/>
</dbReference>
<proteinExistence type="predicted"/>
<evidence type="ECO:0000259" key="4">
    <source>
        <dbReference type="SMART" id="SM00409"/>
    </source>
</evidence>
<dbReference type="Gene3D" id="2.130.10.130">
    <property type="entry name" value="Integrin alpha, N-terminal"/>
    <property type="match status" value="3"/>
</dbReference>
<dbReference type="SUPFAM" id="SSF101908">
    <property type="entry name" value="Putative isomerase YbhE"/>
    <property type="match status" value="1"/>
</dbReference>
<dbReference type="EMBL" id="BAABRI010000007">
    <property type="protein sequence ID" value="GAA5482338.1"/>
    <property type="molecule type" value="Genomic_DNA"/>
</dbReference>
<dbReference type="SUPFAM" id="SSF50965">
    <property type="entry name" value="Galactose oxidase, central domain"/>
    <property type="match status" value="1"/>
</dbReference>
<gene>
    <name evidence="5" type="ORF">Hsar01_01556</name>
</gene>
<keyword evidence="1" id="KW-0732">Signal</keyword>
<dbReference type="InterPro" id="IPR028994">
    <property type="entry name" value="Integrin_alpha_N"/>
</dbReference>
<dbReference type="InterPro" id="IPR013519">
    <property type="entry name" value="Int_alpha_beta-p"/>
</dbReference>
<evidence type="ECO:0000313" key="6">
    <source>
        <dbReference type="Proteomes" id="UP001476282"/>
    </source>
</evidence>
<keyword evidence="2" id="KW-0677">Repeat</keyword>
<dbReference type="Gene3D" id="2.60.40.10">
    <property type="entry name" value="Immunoglobulins"/>
    <property type="match status" value="3"/>
</dbReference>
<keyword evidence="3" id="KW-0325">Glycoprotein</keyword>
<dbReference type="SMART" id="SM00409">
    <property type="entry name" value="IG"/>
    <property type="match status" value="2"/>
</dbReference>
<dbReference type="SUPFAM" id="SSF48726">
    <property type="entry name" value="Immunoglobulin"/>
    <property type="match status" value="3"/>
</dbReference>
<sequence>MDLGLMPQARPVFPKPAWWRAGVLMVLACLPAAGQLPVFEKKLQASVTRTYRFGEEVATGSDYCFVSYTRENKVFAYRRDESAPGGWAAPVALPEVVDHPFGAYGGSFGTSLAAQGDLLVVGSPNEGSGNLNGSVSYESGSVYVFQRDLGGQDRWGELAKLLPSNPGFGKHFGATVAISGDTIAASHDGEVHVFERQGDEWLESRILTPSRSDASFVYGEALAIDGDTLVVADSQILTPSSPRGRVYIYERNRGGPGNWGEVTVVQATAGGNNDRFGHSVSVSGDYVFVGCPLDSGQLAGNPGAAYIFKRGGGETPTWSLHAKLTAPTRGISDSFGSSVVVDGRRAVVTATRGAGANGQEGAGYVYDLQSPTLGNWTRIATVVAPDPDSASNLFGFAADLKGSTLILSDHFNVDTYEGQPRDTYGAAYVFDVPLPGPVIQEVSDDVSVAAGFGFELSVTAGGSGPFEYVWEKDGTILNGETSPVLSVDPALPADGGSYRVRVANQGGEVWSEPILVEVRPDPPTIVTPPADRQVFSGETMALRVVADGAIPRHYQWFHDGIAVPDSDLPVWTLDPALASDSGSWTVRIRNDYGVVESEVATVVVIDQAPLFLQSHQPAYLGGAAAVELVAEVTGSRPIAYQWYRDDVPIDGATGSELSTAQAGRYELEAVNAYGATKRLLYTLREEVPLPVFTDRESARRDGSTLGRSVAVDGELVVAGAPGAGAIFEPPGVAYAMRYQGPSPGLTLQAVLRPPSAAAGGLFGHQVGLSGGKAAVRALLPDLANLRGSPVAIFGGSPRWGFEAGAFREFDERAVGNFAISGDLLVFSRGVDGVNTGVRAGYIEVFKRPSPGRPYLHQQTIRPDNGGRGFAEGYRLALDGTVLVAGAPYDGAIGNTNGPGAAYVFETDSLEAPDFHQVATLRQKDAVVSGPFGASNEEFGASVAVDGTTIVVGTGIYETARESRSDSAFVFERRTDGSWQETAVLEPDNPEAASGFSYSLAIGGHYLAVGAHLEDGEMGRVYLYHRNLGGTDAWGRVAVLESSSSQEQQYFGFSVAISGGLLVVGAPRDGIGAVHAFELENPPVIAGAAPVPAPDPEARPVTLDFGPVFSDPDLARGDEPLFSIQGNSNPAIFSAIEIDPLTGVLSASYAPYVSGTSRVNVRYTDGRGLWEERIADFVLPEIGEPELEVSQAFVLNRQTGLYEQTLQVSNTGARAAGGIRLGLGDLPEGLELWLGMGKGAAGDVLAYHHPVEPGETVTFVLEYFSTQRAEAVAPEVSADFVLPLDPEPGAAGELLAVDRMIRTERGSMLIEFASQAGRAYQVQYSSDGTGWLDAGEPVTATANRTQWLDQGPPKTASPPAEDDVRFYRVVEIGTE</sequence>
<dbReference type="PANTHER" id="PTHR36220:SF1">
    <property type="entry name" value="GAMMA TUBULIN COMPLEX COMPONENT C-TERMINAL DOMAIN-CONTAINING PROTEIN"/>
    <property type="match status" value="1"/>
</dbReference>
<organism evidence="5 6">
    <name type="scientific">Haloferula sargassicola</name>
    <dbReference type="NCBI Taxonomy" id="490096"/>
    <lineage>
        <taxon>Bacteria</taxon>
        <taxon>Pseudomonadati</taxon>
        <taxon>Verrucomicrobiota</taxon>
        <taxon>Verrucomicrobiia</taxon>
        <taxon>Verrucomicrobiales</taxon>
        <taxon>Verrucomicrobiaceae</taxon>
        <taxon>Haloferula</taxon>
    </lineage>
</organism>
<feature type="domain" description="Immunoglobulin" evidence="4">
    <location>
        <begin position="529"/>
        <end position="605"/>
    </location>
</feature>
<dbReference type="InterPro" id="IPR011043">
    <property type="entry name" value="Gal_Oxase/kelch_b-propeller"/>
</dbReference>
<comment type="caution">
    <text evidence="5">The sequence shown here is derived from an EMBL/GenBank/DDBJ whole genome shotgun (WGS) entry which is preliminary data.</text>
</comment>
<feature type="domain" description="Immunoglobulin" evidence="4">
    <location>
        <begin position="443"/>
        <end position="519"/>
    </location>
</feature>
<evidence type="ECO:0000256" key="2">
    <source>
        <dbReference type="ARBA" id="ARBA00022737"/>
    </source>
</evidence>
<dbReference type="InterPro" id="IPR036179">
    <property type="entry name" value="Ig-like_dom_sf"/>
</dbReference>
<keyword evidence="6" id="KW-1185">Reference proteome</keyword>
<evidence type="ECO:0000256" key="1">
    <source>
        <dbReference type="ARBA" id="ARBA00022729"/>
    </source>
</evidence>
<dbReference type="PANTHER" id="PTHR36220">
    <property type="entry name" value="UNNAMED PRODUCT"/>
    <property type="match status" value="1"/>
</dbReference>
<dbReference type="Pfam" id="PF14312">
    <property type="entry name" value="FG-GAP_2"/>
    <property type="match status" value="6"/>
</dbReference>
<protein>
    <recommendedName>
        <fullName evidence="4">Immunoglobulin domain-containing protein</fullName>
    </recommendedName>
</protein>
<reference evidence="5 6" key="1">
    <citation type="submission" date="2024-02" db="EMBL/GenBank/DDBJ databases">
        <title>Haloferula sargassicola NBRC 104335.</title>
        <authorList>
            <person name="Ichikawa N."/>
            <person name="Katano-Makiyama Y."/>
            <person name="Hidaka K."/>
        </authorList>
    </citation>
    <scope>NUCLEOTIDE SEQUENCE [LARGE SCALE GENOMIC DNA]</scope>
    <source>
        <strain evidence="5 6">NBRC 104335</strain>
    </source>
</reference>
<dbReference type="Proteomes" id="UP001476282">
    <property type="component" value="Unassembled WGS sequence"/>
</dbReference>
<evidence type="ECO:0000313" key="5">
    <source>
        <dbReference type="EMBL" id="GAA5482338.1"/>
    </source>
</evidence>
<dbReference type="InterPro" id="IPR003599">
    <property type="entry name" value="Ig_sub"/>
</dbReference>
<name>A0ABP9UL58_9BACT</name>